<reference evidence="2" key="1">
    <citation type="journal article" date="2017" name="Nat. Microbiol.">
        <title>Global analysis of biosynthetic gene clusters reveals vast potential of secondary metabolite production in Penicillium species.</title>
        <authorList>
            <person name="Nielsen J.C."/>
            <person name="Grijseels S."/>
            <person name="Prigent S."/>
            <person name="Ji B."/>
            <person name="Dainat J."/>
            <person name="Nielsen K.F."/>
            <person name="Frisvad J.C."/>
            <person name="Workman M."/>
            <person name="Nielsen J."/>
        </authorList>
    </citation>
    <scope>NUCLEOTIDE SEQUENCE [LARGE SCALE GENOMIC DNA]</scope>
    <source>
        <strain evidence="2">IBT 4502</strain>
    </source>
</reference>
<name>A0A1V6NW88_PENPO</name>
<protein>
    <submittedName>
        <fullName evidence="1">Uncharacterized protein</fullName>
    </submittedName>
</protein>
<accession>A0A1V6NW88</accession>
<keyword evidence="2" id="KW-1185">Reference proteome</keyword>
<comment type="caution">
    <text evidence="1">The sequence shown here is derived from an EMBL/GenBank/DDBJ whole genome shotgun (WGS) entry which is preliminary data.</text>
</comment>
<organism evidence="1 2">
    <name type="scientific">Penicillium polonicum</name>
    <dbReference type="NCBI Taxonomy" id="60169"/>
    <lineage>
        <taxon>Eukaryota</taxon>
        <taxon>Fungi</taxon>
        <taxon>Dikarya</taxon>
        <taxon>Ascomycota</taxon>
        <taxon>Pezizomycotina</taxon>
        <taxon>Eurotiomycetes</taxon>
        <taxon>Eurotiomycetidae</taxon>
        <taxon>Eurotiales</taxon>
        <taxon>Aspergillaceae</taxon>
        <taxon>Penicillium</taxon>
    </lineage>
</organism>
<sequence length="13" mass="1483">MQKSFLPDVSAFL</sequence>
<evidence type="ECO:0000313" key="1">
    <source>
        <dbReference type="EMBL" id="OQD68995.1"/>
    </source>
</evidence>
<dbReference type="EMBL" id="MDYM01000002">
    <property type="protein sequence ID" value="OQD68995.1"/>
    <property type="molecule type" value="Genomic_DNA"/>
</dbReference>
<gene>
    <name evidence="1" type="ORF">PENPOL_c002G05177</name>
</gene>
<dbReference type="Proteomes" id="UP000191408">
    <property type="component" value="Unassembled WGS sequence"/>
</dbReference>
<proteinExistence type="predicted"/>
<evidence type="ECO:0000313" key="2">
    <source>
        <dbReference type="Proteomes" id="UP000191408"/>
    </source>
</evidence>